<name>A0A0A2EBS1_9PORP</name>
<protein>
    <recommendedName>
        <fullName evidence="4">Fimbrillin family protein</fullName>
    </recommendedName>
</protein>
<evidence type="ECO:0008006" key="4">
    <source>
        <dbReference type="Google" id="ProtNLM"/>
    </source>
</evidence>
<keyword evidence="1" id="KW-0732">Signal</keyword>
<dbReference type="Gene3D" id="2.60.40.2620">
    <property type="entry name" value="Fimbrillin-like"/>
    <property type="match status" value="1"/>
</dbReference>
<evidence type="ECO:0000256" key="1">
    <source>
        <dbReference type="SAM" id="SignalP"/>
    </source>
</evidence>
<dbReference type="RefSeq" id="WP_036872579.1">
    <property type="nucleotide sequence ID" value="NZ_JRFA01000002.1"/>
</dbReference>
<dbReference type="CDD" id="cd13121">
    <property type="entry name" value="BF2867_like_C"/>
    <property type="match status" value="1"/>
</dbReference>
<dbReference type="EMBL" id="JRFA01000002">
    <property type="protein sequence ID" value="KGN76341.1"/>
    <property type="molecule type" value="Genomic_DNA"/>
</dbReference>
<evidence type="ECO:0000313" key="3">
    <source>
        <dbReference type="Proteomes" id="UP000030103"/>
    </source>
</evidence>
<evidence type="ECO:0000313" key="2">
    <source>
        <dbReference type="EMBL" id="KGN76341.1"/>
    </source>
</evidence>
<accession>A0A0A2EBS1</accession>
<sequence length="274" mass="30261">MNKVLFRALLAVVGAVLILSSCSSGEEQEPVNHRDRAVIFSALRFGESELRVTGNEWDAKDAIGVYMIPESMDLTSTLYKNYKYIGADKGPKTVFQAAAQEGCLKIPQDASSVKFVAYYPYHQEAVTSLTVDVADQNFKDIDLLYSKNLSGVTDLTPAEDLVLKFEHVLSLLNIRFVSEHGQNIVVSGLMLKGLKTEATLNLADCTVTSSGEVQNISAGETGETVDFILAPQSVTAGEFQIVFMYNGKKYTWKNDKTISFESRKKQSFKITVKE</sequence>
<dbReference type="Proteomes" id="UP000030103">
    <property type="component" value="Unassembled WGS sequence"/>
</dbReference>
<proteinExistence type="predicted"/>
<feature type="chain" id="PRO_5001986965" description="Fimbrillin family protein" evidence="1">
    <location>
        <begin position="26"/>
        <end position="274"/>
    </location>
</feature>
<dbReference type="CDD" id="cd13120">
    <property type="entry name" value="BF2867_like_N"/>
    <property type="match status" value="1"/>
</dbReference>
<dbReference type="Pfam" id="PF13149">
    <property type="entry name" value="Mfa_like_1"/>
    <property type="match status" value="1"/>
</dbReference>
<dbReference type="OrthoDB" id="1091951at2"/>
<organism evidence="2 3">
    <name type="scientific">Porphyromonas macacae</name>
    <dbReference type="NCBI Taxonomy" id="28115"/>
    <lineage>
        <taxon>Bacteria</taxon>
        <taxon>Pseudomonadati</taxon>
        <taxon>Bacteroidota</taxon>
        <taxon>Bacteroidia</taxon>
        <taxon>Bacteroidales</taxon>
        <taxon>Porphyromonadaceae</taxon>
        <taxon>Porphyromonas</taxon>
    </lineage>
</organism>
<keyword evidence="3" id="KW-1185">Reference proteome</keyword>
<feature type="signal peptide" evidence="1">
    <location>
        <begin position="1"/>
        <end position="25"/>
    </location>
</feature>
<reference evidence="2 3" key="1">
    <citation type="submission" date="2014-09" db="EMBL/GenBank/DDBJ databases">
        <title>Draft Genome Sequence of Porphyromonas macacae COT-192_OH2859.</title>
        <authorList>
            <person name="Wallis C."/>
            <person name="Deusch O."/>
            <person name="O'Flynn C."/>
            <person name="Davis I."/>
            <person name="Horsfall A."/>
            <person name="Kirkwood N."/>
            <person name="Harris S."/>
            <person name="Eisen J.A."/>
            <person name="Coil D.A."/>
            <person name="Darling A.E."/>
            <person name="Jospin G."/>
            <person name="Alexiev A."/>
        </authorList>
    </citation>
    <scope>NUCLEOTIDE SEQUENCE [LARGE SCALE GENOMIC DNA]</scope>
    <source>
        <strain evidence="3">COT-192 OH2859</strain>
    </source>
</reference>
<dbReference type="Gene3D" id="2.60.40.2630">
    <property type="match status" value="1"/>
</dbReference>
<comment type="caution">
    <text evidence="2">The sequence shown here is derived from an EMBL/GenBank/DDBJ whole genome shotgun (WGS) entry which is preliminary data.</text>
</comment>
<dbReference type="InterPro" id="IPR042278">
    <property type="entry name" value="Mfa-like_1_N"/>
</dbReference>
<dbReference type="PROSITE" id="PS51257">
    <property type="entry name" value="PROKAR_LIPOPROTEIN"/>
    <property type="match status" value="1"/>
</dbReference>
<dbReference type="InterPro" id="IPR025049">
    <property type="entry name" value="Mfa-like_1"/>
</dbReference>
<dbReference type="AlphaFoldDB" id="A0A0A2EBS1"/>
<gene>
    <name evidence="2" type="ORF">HQ47_00710</name>
</gene>